<protein>
    <submittedName>
        <fullName evidence="1">Putative repeat protein (TIGR03847 family)</fullName>
    </submittedName>
</protein>
<proteinExistence type="predicted"/>
<dbReference type="InterPro" id="IPR021441">
    <property type="entry name" value="DUF3090"/>
</dbReference>
<dbReference type="AlphaFoldDB" id="A0A542XAZ5"/>
<dbReference type="OrthoDB" id="156387at2"/>
<organism evidence="1 2">
    <name type="scientific">Barrientosiimonas humi</name>
    <dbReference type="NCBI Taxonomy" id="999931"/>
    <lineage>
        <taxon>Bacteria</taxon>
        <taxon>Bacillati</taxon>
        <taxon>Actinomycetota</taxon>
        <taxon>Actinomycetes</taxon>
        <taxon>Micrococcales</taxon>
        <taxon>Dermacoccaceae</taxon>
        <taxon>Barrientosiimonas</taxon>
    </lineage>
</organism>
<dbReference type="RefSeq" id="WP_142005098.1">
    <property type="nucleotide sequence ID" value="NZ_CAJTBP010000001.1"/>
</dbReference>
<gene>
    <name evidence="1" type="ORF">FB554_1163</name>
</gene>
<dbReference type="Pfam" id="PF11290">
    <property type="entry name" value="DUF3090"/>
    <property type="match status" value="1"/>
</dbReference>
<reference evidence="1 2" key="1">
    <citation type="submission" date="2019-06" db="EMBL/GenBank/DDBJ databases">
        <title>Sequencing the genomes of 1000 actinobacteria strains.</title>
        <authorList>
            <person name="Klenk H.-P."/>
        </authorList>
    </citation>
    <scope>NUCLEOTIDE SEQUENCE [LARGE SCALE GENOMIC DNA]</scope>
    <source>
        <strain evidence="1 2">DSM 24617</strain>
    </source>
</reference>
<sequence length="177" mass="19245">MPLIEYVRPDRFVAGTVGPPGQRTFFLQAEQGPRVTSVSLEKQQVQVLAERVEELLEEVPASSAADPEDNAPLSAPIDDEFRVSTLSLTWDGEQQAVIIECYDAEVELEPDLEGEGVIEVTPPDTNVLKVSLSASAAREFVRRSLAMVAQGRPPCPFCGGPLDPTGHICPRANGYKR</sequence>
<dbReference type="NCBIfam" id="TIGR03847">
    <property type="entry name" value="conserved hypothetical protein"/>
    <property type="match status" value="1"/>
</dbReference>
<accession>A0A542XAZ5</accession>
<name>A0A542XAZ5_9MICO</name>
<dbReference type="EMBL" id="VFOK01000001">
    <property type="protein sequence ID" value="TQL33029.1"/>
    <property type="molecule type" value="Genomic_DNA"/>
</dbReference>
<comment type="caution">
    <text evidence="1">The sequence shown here is derived from an EMBL/GenBank/DDBJ whole genome shotgun (WGS) entry which is preliminary data.</text>
</comment>
<dbReference type="Proteomes" id="UP000318336">
    <property type="component" value="Unassembled WGS sequence"/>
</dbReference>
<evidence type="ECO:0000313" key="2">
    <source>
        <dbReference type="Proteomes" id="UP000318336"/>
    </source>
</evidence>
<keyword evidence="2" id="KW-1185">Reference proteome</keyword>
<evidence type="ECO:0000313" key="1">
    <source>
        <dbReference type="EMBL" id="TQL33029.1"/>
    </source>
</evidence>